<feature type="compositionally biased region" description="Acidic residues" evidence="6">
    <location>
        <begin position="298"/>
        <end position="319"/>
    </location>
</feature>
<gene>
    <name evidence="9" type="ORF">E5288_WYG017915</name>
</gene>
<dbReference type="SUPFAM" id="SSF56235">
    <property type="entry name" value="N-terminal nucleophile aminohydrolases (Ntn hydrolases)"/>
    <property type="match status" value="1"/>
</dbReference>
<comment type="caution">
    <text evidence="9">The sequence shown here is derived from an EMBL/GenBank/DDBJ whole genome shotgun (WGS) entry which is preliminary data.</text>
</comment>
<dbReference type="PANTHER" id="PTHR12202">
    <property type="entry name" value="ESF1 HOMOLOG"/>
    <property type="match status" value="1"/>
</dbReference>
<dbReference type="Proteomes" id="UP000322234">
    <property type="component" value="Unassembled WGS sequence"/>
</dbReference>
<feature type="compositionally biased region" description="Basic and acidic residues" evidence="6">
    <location>
        <begin position="164"/>
        <end position="174"/>
    </location>
</feature>
<feature type="compositionally biased region" description="Basic and acidic residues" evidence="6">
    <location>
        <begin position="846"/>
        <end position="856"/>
    </location>
</feature>
<keyword evidence="5" id="KW-0539">Nucleus</keyword>
<protein>
    <submittedName>
        <fullName evidence="9">Uncharacterized protein</fullName>
    </submittedName>
</protein>
<evidence type="ECO:0000256" key="6">
    <source>
        <dbReference type="SAM" id="MobiDB-lite"/>
    </source>
</evidence>
<keyword evidence="10" id="KW-1185">Reference proteome</keyword>
<feature type="compositionally biased region" description="Basic and acidic residues" evidence="6">
    <location>
        <begin position="280"/>
        <end position="297"/>
    </location>
</feature>
<dbReference type="GO" id="GO:0016787">
    <property type="term" value="F:hydrolase activity"/>
    <property type="evidence" value="ECO:0007669"/>
    <property type="project" value="InterPro"/>
</dbReference>
<dbReference type="Pfam" id="PF08159">
    <property type="entry name" value="NUC153"/>
    <property type="match status" value="1"/>
</dbReference>
<evidence type="ECO:0000259" key="8">
    <source>
        <dbReference type="Pfam" id="PF25121"/>
    </source>
</evidence>
<dbReference type="InterPro" id="IPR000246">
    <property type="entry name" value="Peptidase_T2"/>
</dbReference>
<feature type="region of interest" description="Disordered" evidence="6">
    <location>
        <begin position="608"/>
        <end position="639"/>
    </location>
</feature>
<feature type="compositionally biased region" description="Basic and acidic residues" evidence="6">
    <location>
        <begin position="206"/>
        <end position="229"/>
    </location>
</feature>
<dbReference type="InterPro" id="IPR029055">
    <property type="entry name" value="Ntn_hydrolases_N"/>
</dbReference>
<feature type="compositionally biased region" description="Basic and acidic residues" evidence="6">
    <location>
        <begin position="182"/>
        <end position="197"/>
    </location>
</feature>
<evidence type="ECO:0000313" key="9">
    <source>
        <dbReference type="EMBL" id="MXQ93724.1"/>
    </source>
</evidence>
<feature type="region of interest" description="Disordered" evidence="6">
    <location>
        <begin position="831"/>
        <end position="856"/>
    </location>
</feature>
<evidence type="ECO:0000256" key="3">
    <source>
        <dbReference type="ARBA" id="ARBA00010872"/>
    </source>
</evidence>
<evidence type="ECO:0000256" key="4">
    <source>
        <dbReference type="ARBA" id="ARBA00023054"/>
    </source>
</evidence>
<feature type="compositionally biased region" description="Acidic residues" evidence="6">
    <location>
        <begin position="610"/>
        <end position="628"/>
    </location>
</feature>
<dbReference type="InterPro" id="IPR056750">
    <property type="entry name" value="RRM_ESF1"/>
</dbReference>
<evidence type="ECO:0000313" key="10">
    <source>
        <dbReference type="Proteomes" id="UP000322234"/>
    </source>
</evidence>
<dbReference type="GO" id="GO:0005730">
    <property type="term" value="C:nucleolus"/>
    <property type="evidence" value="ECO:0007669"/>
    <property type="project" value="UniProtKB-SubCell"/>
</dbReference>
<keyword evidence="4" id="KW-0175">Coiled coil</keyword>
<feature type="domain" description="NUC153" evidence="7">
    <location>
        <begin position="796"/>
        <end position="824"/>
    </location>
</feature>
<comment type="subcellular location">
    <subcellularLocation>
        <location evidence="1">Nucleus</location>
        <location evidence="1">Nucleolus</location>
    </subcellularLocation>
</comment>
<dbReference type="InterPro" id="IPR039754">
    <property type="entry name" value="Esf1"/>
</dbReference>
<comment type="similarity">
    <text evidence="3">Belongs to the Ntn-hydrolase family.</text>
</comment>
<feature type="domain" description="ESF1 RRM" evidence="8">
    <location>
        <begin position="413"/>
        <end position="550"/>
    </location>
</feature>
<dbReference type="Pfam" id="PF01112">
    <property type="entry name" value="Asparaginase_2"/>
    <property type="match status" value="1"/>
</dbReference>
<comment type="similarity">
    <text evidence="2">Belongs to the ESF1 family.</text>
</comment>
<reference evidence="9" key="1">
    <citation type="submission" date="2019-10" db="EMBL/GenBank/DDBJ databases">
        <title>The sequence and de novo assembly of the wild yak genome.</title>
        <authorList>
            <person name="Liu Y."/>
        </authorList>
    </citation>
    <scope>NUCLEOTIDE SEQUENCE [LARGE SCALE GENOMIC DNA]</scope>
    <source>
        <strain evidence="9">WY2019</strain>
    </source>
</reference>
<evidence type="ECO:0000256" key="1">
    <source>
        <dbReference type="ARBA" id="ARBA00004604"/>
    </source>
</evidence>
<evidence type="ECO:0000256" key="5">
    <source>
        <dbReference type="ARBA" id="ARBA00023242"/>
    </source>
</evidence>
<accession>A0A6B0S0D9</accession>
<evidence type="ECO:0000256" key="2">
    <source>
        <dbReference type="ARBA" id="ARBA00009087"/>
    </source>
</evidence>
<organism evidence="9 10">
    <name type="scientific">Bos mutus</name>
    <name type="common">wild yak</name>
    <dbReference type="NCBI Taxonomy" id="72004"/>
    <lineage>
        <taxon>Eukaryota</taxon>
        <taxon>Metazoa</taxon>
        <taxon>Chordata</taxon>
        <taxon>Craniata</taxon>
        <taxon>Vertebrata</taxon>
        <taxon>Euteleostomi</taxon>
        <taxon>Mammalia</taxon>
        <taxon>Eutheria</taxon>
        <taxon>Laurasiatheria</taxon>
        <taxon>Artiodactyla</taxon>
        <taxon>Ruminantia</taxon>
        <taxon>Pecora</taxon>
        <taxon>Bovidae</taxon>
        <taxon>Bovinae</taxon>
        <taxon>Bos</taxon>
    </lineage>
</organism>
<name>A0A6B0S0D9_9CETA</name>
<dbReference type="GO" id="GO:0006364">
    <property type="term" value="P:rRNA processing"/>
    <property type="evidence" value="ECO:0007669"/>
    <property type="project" value="InterPro"/>
</dbReference>
<sequence>MRRGYGKGAGALRGGKAEEVWPSSRAFTAVCLAEDCGCGAPCDAVRGFGVGICPVTHLKMASKQEIMSDQRFRRVAKDPRFWEMPEKDRKVKIDKRFRAMFHDKKFKLNYAVDKRGRPIKHSTTEDLKRFYDLSDSDSDLSDENNKTLSQKKMKKKKPQTINEVESKNLVEDKKKKNKKIHQKDSGNNDLDNSERIQKMKTSCKSKKIDLVSLEKDSKEFTQKSTKGEKNTVQQSTDSFPKEQLRMVASGTSEIVQSPKVKYSETRRRKMQSVVPFIMARDSDGHEDSTGGKRFDKDALEEDSESASETGSDEESEDEITGICRAAAADLHDEEDDDDDDDDGDDGGIGNDEEDDSEDDDESDSGPDLARGKGNIETSSEDEDDMADLLPEESGFEHAWRELDKDAPRADEITCRLAVCNMDWDRLKAKDLLALFNSFKPKGGVIFSVKIYPSEFGKERMKEEHVQGPVELLSIPEDAPEKDWASREKLRDYQFKRLKYYYAVVDCDSPETAAKIYEDCDGLEFESSCSFVDLRFIPDDITFDDEPKDVASEVDLTAYKPKYFTSAAMGTSTVEITWDETDHERITTLNRRFKKEELLDMDFQAYLASSSEDEEEMEEAQGDDGVSVEEDGKTKKSQKDDEEQIAKYRQLLQIELLDLKEIRFFFTFICFGPYNKLYLFFIFIFKALAEEASEDDVPSDVDMNDPYFAEEAKKIGIKEKKKSTKSAKDDISPEEEAEIERQKAEMALLVMDEEEESKKHFNYNKIVEHQNLSKKKKKQLMKKKELLEDDFEVNVKDARFQAMYTSHLFNLDPSDPNFKKTKAMERILEEKARQREQKEQGLTQATSEKEGAGYHSESKAKEYKHVCKRACQKAIEKLQAGALATDAVTAALVELEDSPFTNAGMGSNLNLLGEIECDASIMDGKSLNFGAVGALSDSFKENSETAYVQVFA</sequence>
<dbReference type="Pfam" id="PF25121">
    <property type="entry name" value="RRM_ESF1"/>
    <property type="match status" value="1"/>
</dbReference>
<evidence type="ECO:0000259" key="7">
    <source>
        <dbReference type="Pfam" id="PF08159"/>
    </source>
</evidence>
<feature type="compositionally biased region" description="Basic residues" evidence="6">
    <location>
        <begin position="149"/>
        <end position="158"/>
    </location>
</feature>
<feature type="compositionally biased region" description="Basic and acidic residues" evidence="6">
    <location>
        <begin position="629"/>
        <end position="638"/>
    </location>
</feature>
<proteinExistence type="inferred from homology"/>
<dbReference type="PANTHER" id="PTHR12202:SF0">
    <property type="entry name" value="ESF1 HOMOLOG"/>
    <property type="match status" value="1"/>
</dbReference>
<feature type="region of interest" description="Disordered" evidence="6">
    <location>
        <begin position="136"/>
        <end position="384"/>
    </location>
</feature>
<feature type="compositionally biased region" description="Acidic residues" evidence="6">
    <location>
        <begin position="331"/>
        <end position="364"/>
    </location>
</feature>
<dbReference type="EMBL" id="VBQZ03000097">
    <property type="protein sequence ID" value="MXQ93724.1"/>
    <property type="molecule type" value="Genomic_DNA"/>
</dbReference>
<dbReference type="AlphaFoldDB" id="A0A6B0S0D9"/>
<dbReference type="GO" id="GO:0003723">
    <property type="term" value="F:RNA binding"/>
    <property type="evidence" value="ECO:0007669"/>
    <property type="project" value="TreeGrafter"/>
</dbReference>
<dbReference type="InterPro" id="IPR012580">
    <property type="entry name" value="NUC153"/>
</dbReference>